<dbReference type="EMBL" id="FN653017">
    <property type="protein sequence ID" value="CBY21569.1"/>
    <property type="molecule type" value="Genomic_DNA"/>
</dbReference>
<dbReference type="AlphaFoldDB" id="E4WUN8"/>
<protein>
    <recommendedName>
        <fullName evidence="3">Peptidase S1 domain-containing protein</fullName>
    </recommendedName>
</protein>
<accession>E4WUN8</accession>
<proteinExistence type="predicted"/>
<evidence type="ECO:0008006" key="3">
    <source>
        <dbReference type="Google" id="ProtNLM"/>
    </source>
</evidence>
<name>E4WUN8_OIKDI</name>
<evidence type="ECO:0000313" key="2">
    <source>
        <dbReference type="Proteomes" id="UP000001307"/>
    </source>
</evidence>
<sequence>MMRTGKRPTCVGSGGSPFVMWNKNTPTLAGLTSLGLGCDMGRPLGLQTKIQPFVGWLVNKAIDMGAQMTSGKMRSMARKINLKSASNIEESPRAQRRALKAQRRAINMVERRKEVEKREMLADRFKERMLRRKKAFLPKDIRRFVKLSLQEKMSKKEYLKPNQIEKMRSIVSDEDNICSPHGLSTIYSDIKAIQCGHKRGSLSCSFECLTLGYISTAKLTCKDNEWKETFTTDKKTICGSPEV</sequence>
<evidence type="ECO:0000313" key="1">
    <source>
        <dbReference type="EMBL" id="CBY21569.1"/>
    </source>
</evidence>
<keyword evidence="2" id="KW-1185">Reference proteome</keyword>
<dbReference type="OrthoDB" id="10385710at2759"/>
<dbReference type="InterPro" id="IPR009003">
    <property type="entry name" value="Peptidase_S1_PA"/>
</dbReference>
<dbReference type="Gene3D" id="2.40.10.10">
    <property type="entry name" value="Trypsin-like serine proteases"/>
    <property type="match status" value="1"/>
</dbReference>
<dbReference type="InParanoid" id="E4WUN8"/>
<reference evidence="1" key="1">
    <citation type="journal article" date="2010" name="Science">
        <title>Plasticity of animal genome architecture unmasked by rapid evolution of a pelagic tunicate.</title>
        <authorList>
            <person name="Denoeud F."/>
            <person name="Henriet S."/>
            <person name="Mungpakdee S."/>
            <person name="Aury J.M."/>
            <person name="Da Silva C."/>
            <person name="Brinkmann H."/>
            <person name="Mikhaleva J."/>
            <person name="Olsen L.C."/>
            <person name="Jubin C."/>
            <person name="Canestro C."/>
            <person name="Bouquet J.M."/>
            <person name="Danks G."/>
            <person name="Poulain J."/>
            <person name="Campsteijn C."/>
            <person name="Adamski M."/>
            <person name="Cross I."/>
            <person name="Yadetie F."/>
            <person name="Muffato M."/>
            <person name="Louis A."/>
            <person name="Butcher S."/>
            <person name="Tsagkogeorga G."/>
            <person name="Konrad A."/>
            <person name="Singh S."/>
            <person name="Jensen M.F."/>
            <person name="Cong E.H."/>
            <person name="Eikeseth-Otteraa H."/>
            <person name="Noel B."/>
            <person name="Anthouard V."/>
            <person name="Porcel B.M."/>
            <person name="Kachouri-Lafond R."/>
            <person name="Nishino A."/>
            <person name="Ugolini M."/>
            <person name="Chourrout P."/>
            <person name="Nishida H."/>
            <person name="Aasland R."/>
            <person name="Huzurbazar S."/>
            <person name="Westhof E."/>
            <person name="Delsuc F."/>
            <person name="Lehrach H."/>
            <person name="Reinhardt R."/>
            <person name="Weissenbach J."/>
            <person name="Roy S.W."/>
            <person name="Artiguenave F."/>
            <person name="Postlethwait J.H."/>
            <person name="Manak J.R."/>
            <person name="Thompson E.M."/>
            <person name="Jaillon O."/>
            <person name="Du Pasquier L."/>
            <person name="Boudinot P."/>
            <person name="Liberles D.A."/>
            <person name="Volff J.N."/>
            <person name="Philippe H."/>
            <person name="Lenhard B."/>
            <person name="Roest Crollius H."/>
            <person name="Wincker P."/>
            <person name="Chourrout D."/>
        </authorList>
    </citation>
    <scope>NUCLEOTIDE SEQUENCE [LARGE SCALE GENOMIC DNA]</scope>
</reference>
<dbReference type="Proteomes" id="UP000001307">
    <property type="component" value="Unassembled WGS sequence"/>
</dbReference>
<gene>
    <name evidence="1" type="ORF">GSOID_T00009341001</name>
</gene>
<dbReference type="SUPFAM" id="SSF50494">
    <property type="entry name" value="Trypsin-like serine proteases"/>
    <property type="match status" value="1"/>
</dbReference>
<dbReference type="InterPro" id="IPR043504">
    <property type="entry name" value="Peptidase_S1_PA_chymotrypsin"/>
</dbReference>
<organism evidence="1">
    <name type="scientific">Oikopleura dioica</name>
    <name type="common">Tunicate</name>
    <dbReference type="NCBI Taxonomy" id="34765"/>
    <lineage>
        <taxon>Eukaryota</taxon>
        <taxon>Metazoa</taxon>
        <taxon>Chordata</taxon>
        <taxon>Tunicata</taxon>
        <taxon>Appendicularia</taxon>
        <taxon>Copelata</taxon>
        <taxon>Oikopleuridae</taxon>
        <taxon>Oikopleura</taxon>
    </lineage>
</organism>